<feature type="compositionally biased region" description="Pro residues" evidence="5">
    <location>
        <begin position="839"/>
        <end position="854"/>
    </location>
</feature>
<evidence type="ECO:0000313" key="8">
    <source>
        <dbReference type="Proteomes" id="UP000013827"/>
    </source>
</evidence>
<name>A0A0D3IAC0_EMIH1</name>
<feature type="domain" description="Amidohydrolase-related" evidence="6">
    <location>
        <begin position="640"/>
        <end position="729"/>
    </location>
</feature>
<dbReference type="GO" id="GO:0008892">
    <property type="term" value="F:guanine deaminase activity"/>
    <property type="evidence" value="ECO:0007669"/>
    <property type="project" value="TreeGrafter"/>
</dbReference>
<dbReference type="SUPFAM" id="SSF51556">
    <property type="entry name" value="Metallo-dependent hydrolases"/>
    <property type="match status" value="1"/>
</dbReference>
<dbReference type="Gene3D" id="3.20.20.140">
    <property type="entry name" value="Metal-dependent hydrolases"/>
    <property type="match status" value="2"/>
</dbReference>
<dbReference type="SUPFAM" id="SSF51338">
    <property type="entry name" value="Composite domain of metallo-dependent hydrolases"/>
    <property type="match status" value="1"/>
</dbReference>
<evidence type="ECO:0000259" key="6">
    <source>
        <dbReference type="Pfam" id="PF01979"/>
    </source>
</evidence>
<reference evidence="8" key="1">
    <citation type="journal article" date="2013" name="Nature">
        <title>Pan genome of the phytoplankton Emiliania underpins its global distribution.</title>
        <authorList>
            <person name="Read B.A."/>
            <person name="Kegel J."/>
            <person name="Klute M.J."/>
            <person name="Kuo A."/>
            <person name="Lefebvre S.C."/>
            <person name="Maumus F."/>
            <person name="Mayer C."/>
            <person name="Miller J."/>
            <person name="Monier A."/>
            <person name="Salamov A."/>
            <person name="Young J."/>
            <person name="Aguilar M."/>
            <person name="Claverie J.M."/>
            <person name="Frickenhaus S."/>
            <person name="Gonzalez K."/>
            <person name="Herman E.K."/>
            <person name="Lin Y.C."/>
            <person name="Napier J."/>
            <person name="Ogata H."/>
            <person name="Sarno A.F."/>
            <person name="Shmutz J."/>
            <person name="Schroeder D."/>
            <person name="de Vargas C."/>
            <person name="Verret F."/>
            <person name="von Dassow P."/>
            <person name="Valentin K."/>
            <person name="Van de Peer Y."/>
            <person name="Wheeler G."/>
            <person name="Dacks J.B."/>
            <person name="Delwiche C.F."/>
            <person name="Dyhrman S.T."/>
            <person name="Glockner G."/>
            <person name="John U."/>
            <person name="Richards T."/>
            <person name="Worden A.Z."/>
            <person name="Zhang X."/>
            <person name="Grigoriev I.V."/>
            <person name="Allen A.E."/>
            <person name="Bidle K."/>
            <person name="Borodovsky M."/>
            <person name="Bowler C."/>
            <person name="Brownlee C."/>
            <person name="Cock J.M."/>
            <person name="Elias M."/>
            <person name="Gladyshev V.N."/>
            <person name="Groth M."/>
            <person name="Guda C."/>
            <person name="Hadaegh A."/>
            <person name="Iglesias-Rodriguez M.D."/>
            <person name="Jenkins J."/>
            <person name="Jones B.M."/>
            <person name="Lawson T."/>
            <person name="Leese F."/>
            <person name="Lindquist E."/>
            <person name="Lobanov A."/>
            <person name="Lomsadze A."/>
            <person name="Malik S.B."/>
            <person name="Marsh M.E."/>
            <person name="Mackinder L."/>
            <person name="Mock T."/>
            <person name="Mueller-Roeber B."/>
            <person name="Pagarete A."/>
            <person name="Parker M."/>
            <person name="Probert I."/>
            <person name="Quesneville H."/>
            <person name="Raines C."/>
            <person name="Rensing S.A."/>
            <person name="Riano-Pachon D.M."/>
            <person name="Richier S."/>
            <person name="Rokitta S."/>
            <person name="Shiraiwa Y."/>
            <person name="Soanes D.M."/>
            <person name="van der Giezen M."/>
            <person name="Wahlund T.M."/>
            <person name="Williams B."/>
            <person name="Wilson W."/>
            <person name="Wolfe G."/>
            <person name="Wurch L.L."/>
        </authorList>
    </citation>
    <scope>NUCLEOTIDE SEQUENCE</scope>
</reference>
<dbReference type="Gene3D" id="2.30.40.10">
    <property type="entry name" value="Urease, subunit C, domain 1"/>
    <property type="match status" value="2"/>
</dbReference>
<dbReference type="GO" id="GO:0005829">
    <property type="term" value="C:cytosol"/>
    <property type="evidence" value="ECO:0007669"/>
    <property type="project" value="TreeGrafter"/>
</dbReference>
<sequence>MHFLSSPYDDPCNWKQEKINVSSYDPNVQHSWPAWESTNGSCEDDEYSSSTHYVVDGGALLLRRDDTKPKSKPGSPNCEEEANPGGCGGYVIARKPFKFYCTSDDQERGDQECGLDGSGFRNGEIWRQFGPGSNLYEDRRPGIVVPGFFDLHVHSNQEDILAAYGKALLPWLKKYTIPAEDRSRTTMPMAFTTANGTGDVARQLFLAAERVNMRIITGTQAQNRYTPDDGFVEKTHELFKWLYYERSDGAKPPPHRSLYGINFRFAPSSSFEQFADLEELMREYRYPNDPNPPAIDKGRDPDGKGAYVLTHMGENVDELSVDVNLFHAKGIAQCYEDRFPLVSYTNAKKCLDCCKTSLTGNCECPLKMDANHIQKCSEFNTDDYAYNPETDCPNVTNYDNFTTWAQLYDAWGILRRGTMLGHAIHLAEGDLQLIAEGGAGLAHNPTSNNFLGSGLFNLGAANRTRKCTDKGKHCSPGEDIRVLFGVGSDMGAGTHLCTLNTLGAIFPSAAAALEGERSRPLLSIVGAMYAVGQLGNTYLTQINPKGQGVKGQHTDKSMICVKSNCPTPWEDAWDWRESIGPNKARCNENPQSAIDVTRPTVGRTTLHQAQLTLKEEGILPGTGSNLVKIELPEGNVPPNHIHVHAALAYYSATLGAAKATLLEDKLGNFEEGKEADFVVLNPYGSFDTARRVRLMGRRDCNPLKQMWEVLFMLMIMGSAENIASTYVMGHEAYQNKEKPLDMAEELCTFTGNTGREPFPRPFTNDYDYYADPGCVNAFAKCVSCLAECTEPHPWGRTLPCGCKAPTYHGNNPDCPELTDYETKNPCKKPWNGNTCTPRPGCPPPAAPPPAPKQP</sequence>
<keyword evidence="3" id="KW-0378">Hydrolase</keyword>
<dbReference type="Proteomes" id="UP000013827">
    <property type="component" value="Unassembled WGS sequence"/>
</dbReference>
<dbReference type="eggNOG" id="KOG3968">
    <property type="taxonomic scope" value="Eukaryota"/>
</dbReference>
<dbReference type="Pfam" id="PF01979">
    <property type="entry name" value="Amidohydro_1"/>
    <property type="match status" value="1"/>
</dbReference>
<keyword evidence="8" id="KW-1185">Reference proteome</keyword>
<dbReference type="HOGENOM" id="CLU_334469_0_0_1"/>
<organism evidence="7 8">
    <name type="scientific">Emiliania huxleyi (strain CCMP1516)</name>
    <dbReference type="NCBI Taxonomy" id="280463"/>
    <lineage>
        <taxon>Eukaryota</taxon>
        <taxon>Haptista</taxon>
        <taxon>Haptophyta</taxon>
        <taxon>Prymnesiophyceae</taxon>
        <taxon>Isochrysidales</taxon>
        <taxon>Noelaerhabdaceae</taxon>
        <taxon>Emiliania</taxon>
    </lineage>
</organism>
<evidence type="ECO:0000256" key="3">
    <source>
        <dbReference type="ARBA" id="ARBA00022801"/>
    </source>
</evidence>
<evidence type="ECO:0000256" key="1">
    <source>
        <dbReference type="ARBA" id="ARBA00001947"/>
    </source>
</evidence>
<dbReference type="AlphaFoldDB" id="A0A0D3IAC0"/>
<dbReference type="GeneID" id="17254389"/>
<reference evidence="7" key="2">
    <citation type="submission" date="2024-10" db="UniProtKB">
        <authorList>
            <consortium name="EnsemblProtists"/>
        </authorList>
    </citation>
    <scope>IDENTIFICATION</scope>
</reference>
<dbReference type="PaxDb" id="2903-EOD08205"/>
<keyword evidence="4" id="KW-0862">Zinc</keyword>
<dbReference type="PANTHER" id="PTHR11271:SF6">
    <property type="entry name" value="GUANINE DEAMINASE"/>
    <property type="match status" value="1"/>
</dbReference>
<dbReference type="GO" id="GO:0008270">
    <property type="term" value="F:zinc ion binding"/>
    <property type="evidence" value="ECO:0007669"/>
    <property type="project" value="TreeGrafter"/>
</dbReference>
<feature type="region of interest" description="Disordered" evidence="5">
    <location>
        <begin position="64"/>
        <end position="83"/>
    </location>
</feature>
<keyword evidence="2" id="KW-0479">Metal-binding</keyword>
<dbReference type="RefSeq" id="XP_005760634.1">
    <property type="nucleotide sequence ID" value="XM_005760577.1"/>
</dbReference>
<dbReference type="UniPathway" id="UPA00603">
    <property type="reaction ID" value="UER00660"/>
</dbReference>
<comment type="cofactor">
    <cofactor evidence="1">
        <name>Zn(2+)</name>
        <dbReference type="ChEBI" id="CHEBI:29105"/>
    </cofactor>
</comment>
<dbReference type="KEGG" id="ehx:EMIHUDRAFT_106230"/>
<dbReference type="InterPro" id="IPR006680">
    <property type="entry name" value="Amidohydro-rel"/>
</dbReference>
<feature type="region of interest" description="Disordered" evidence="5">
    <location>
        <begin position="832"/>
        <end position="854"/>
    </location>
</feature>
<evidence type="ECO:0000256" key="2">
    <source>
        <dbReference type="ARBA" id="ARBA00022723"/>
    </source>
</evidence>
<dbReference type="EnsemblProtists" id="EOD08205">
    <property type="protein sequence ID" value="EOD08205"/>
    <property type="gene ID" value="EMIHUDRAFT_106230"/>
</dbReference>
<dbReference type="PANTHER" id="PTHR11271">
    <property type="entry name" value="GUANINE DEAMINASE"/>
    <property type="match status" value="1"/>
</dbReference>
<protein>
    <recommendedName>
        <fullName evidence="6">Amidohydrolase-related domain-containing protein</fullName>
    </recommendedName>
</protein>
<evidence type="ECO:0000256" key="4">
    <source>
        <dbReference type="ARBA" id="ARBA00022833"/>
    </source>
</evidence>
<evidence type="ECO:0000256" key="5">
    <source>
        <dbReference type="SAM" id="MobiDB-lite"/>
    </source>
</evidence>
<proteinExistence type="predicted"/>
<dbReference type="GO" id="GO:0046098">
    <property type="term" value="P:guanine metabolic process"/>
    <property type="evidence" value="ECO:0007669"/>
    <property type="project" value="TreeGrafter"/>
</dbReference>
<dbReference type="InterPro" id="IPR032466">
    <property type="entry name" value="Metal_Hydrolase"/>
</dbReference>
<evidence type="ECO:0000313" key="7">
    <source>
        <dbReference type="EnsemblProtists" id="EOD08205"/>
    </source>
</evidence>
<accession>A0A0D3IAC0</accession>
<dbReference type="InterPro" id="IPR051607">
    <property type="entry name" value="Metallo-dep_hydrolases"/>
</dbReference>
<dbReference type="InterPro" id="IPR011059">
    <property type="entry name" value="Metal-dep_hydrolase_composite"/>
</dbReference>